<proteinExistence type="predicted"/>
<feature type="transmembrane region" description="Helical" evidence="2">
    <location>
        <begin position="255"/>
        <end position="282"/>
    </location>
</feature>
<dbReference type="Proteomes" id="UP001161017">
    <property type="component" value="Unassembled WGS sequence"/>
</dbReference>
<accession>A0AA43QN37</accession>
<keyword evidence="4" id="KW-1185">Reference proteome</keyword>
<evidence type="ECO:0000313" key="3">
    <source>
        <dbReference type="EMBL" id="MDI1488036.1"/>
    </source>
</evidence>
<dbReference type="EMBL" id="JAPUFD010000006">
    <property type="protein sequence ID" value="MDI1488036.1"/>
    <property type="molecule type" value="Genomic_DNA"/>
</dbReference>
<keyword evidence="2" id="KW-0472">Membrane</keyword>
<sequence length="522" mass="57571">MLERAASMAQTSNNGPASLGALDTSSRLSKAPLLAIISEWASVLPPAFHLTSYHQDYDLLGRVTLTGQLPTSLFAKLGTIEGIARLLTEGSEFLDRASIIGRSSCTVWDVNWGSTFPCANGAASDIIARYALQRQPHVTNVGERARQNQRKSSRRQTSQQPAQSAESAAQDPQPSERQFKILGARPSFRLGFPPAFQFPPVPLPPRIPSEDLGVEGRIARSQHRRYQRLNVLHFSSTRPLCRHGRGTQLLQAATWISSLIFIILLILYGLYGTAAALAGSFLSKLASHFIRLDRPKEYLASIEAHDACMLVGMHANCSTWYLYTGDRGVVDNLLNKTLIGSQPSSLHPFNNSFDILMLCLRIGHIAHFLSMTFVAAQKGWDGVAMVLLMLTAWFTERFFNHESKIAQQWLDVSGVEMKARRFDFEGRTQMIAAIQILSGSERIGWMDPIIVPHPRREALFEKLGVIMRGWMGGQEKGQGDVDPDEKGGGGSGLNSFDENWVALQAELVARAAEVMLEELGSA</sequence>
<evidence type="ECO:0000313" key="4">
    <source>
        <dbReference type="Proteomes" id="UP001161017"/>
    </source>
</evidence>
<gene>
    <name evidence="3" type="ORF">OHK93_007310</name>
</gene>
<evidence type="ECO:0000256" key="1">
    <source>
        <dbReference type="SAM" id="MobiDB-lite"/>
    </source>
</evidence>
<reference evidence="3" key="1">
    <citation type="journal article" date="2023" name="Genome Biol. Evol.">
        <title>First Whole Genome Sequence and Flow Cytometry Genome Size Data for the Lichen-Forming Fungus Ramalina farinacea (Ascomycota).</title>
        <authorList>
            <person name="Llewellyn T."/>
            <person name="Mian S."/>
            <person name="Hill R."/>
            <person name="Leitch I.J."/>
            <person name="Gaya E."/>
        </authorList>
    </citation>
    <scope>NUCLEOTIDE SEQUENCE</scope>
    <source>
        <strain evidence="3">LIQ254RAFAR</strain>
    </source>
</reference>
<organism evidence="3 4">
    <name type="scientific">Ramalina farinacea</name>
    <dbReference type="NCBI Taxonomy" id="258253"/>
    <lineage>
        <taxon>Eukaryota</taxon>
        <taxon>Fungi</taxon>
        <taxon>Dikarya</taxon>
        <taxon>Ascomycota</taxon>
        <taxon>Pezizomycotina</taxon>
        <taxon>Lecanoromycetes</taxon>
        <taxon>OSLEUM clade</taxon>
        <taxon>Lecanoromycetidae</taxon>
        <taxon>Lecanorales</taxon>
        <taxon>Lecanorineae</taxon>
        <taxon>Ramalinaceae</taxon>
        <taxon>Ramalina</taxon>
    </lineage>
</organism>
<evidence type="ECO:0000256" key="2">
    <source>
        <dbReference type="SAM" id="Phobius"/>
    </source>
</evidence>
<feature type="region of interest" description="Disordered" evidence="1">
    <location>
        <begin position="138"/>
        <end position="175"/>
    </location>
</feature>
<protein>
    <submittedName>
        <fullName evidence="3">Uncharacterized protein</fullName>
    </submittedName>
</protein>
<dbReference type="AlphaFoldDB" id="A0AA43QN37"/>
<keyword evidence="2" id="KW-1133">Transmembrane helix</keyword>
<comment type="caution">
    <text evidence="3">The sequence shown here is derived from an EMBL/GenBank/DDBJ whole genome shotgun (WGS) entry which is preliminary data.</text>
</comment>
<feature type="compositionally biased region" description="Low complexity" evidence="1">
    <location>
        <begin position="155"/>
        <end position="175"/>
    </location>
</feature>
<name>A0AA43QN37_9LECA</name>
<keyword evidence="2" id="KW-0812">Transmembrane</keyword>